<sequence>AAQGCAYTHEKGILQGDMGCRNLLLGKNYNVKFCDFAGSSIDSCRPLCGPGSEFQRPTEDMGSISTSDELFALGSTIYEIWTARKPYQDDFG</sequence>
<evidence type="ECO:0000259" key="1">
    <source>
        <dbReference type="PROSITE" id="PS50011"/>
    </source>
</evidence>
<feature type="non-terminal residue" evidence="2">
    <location>
        <position position="1"/>
    </location>
</feature>
<proteinExistence type="predicted"/>
<dbReference type="OrthoDB" id="1668230at2759"/>
<dbReference type="SUPFAM" id="SSF56112">
    <property type="entry name" value="Protein kinase-like (PK-like)"/>
    <property type="match status" value="1"/>
</dbReference>
<dbReference type="InterPro" id="IPR000719">
    <property type="entry name" value="Prot_kinase_dom"/>
</dbReference>
<name>A0A6A6NW05_9PEZI</name>
<evidence type="ECO:0000313" key="2">
    <source>
        <dbReference type="EMBL" id="KAF2455965.1"/>
    </source>
</evidence>
<dbReference type="GO" id="GO:0004672">
    <property type="term" value="F:protein kinase activity"/>
    <property type="evidence" value="ECO:0007669"/>
    <property type="project" value="InterPro"/>
</dbReference>
<evidence type="ECO:0000313" key="3">
    <source>
        <dbReference type="Proteomes" id="UP000799766"/>
    </source>
</evidence>
<dbReference type="Proteomes" id="UP000799766">
    <property type="component" value="Unassembled WGS sequence"/>
</dbReference>
<dbReference type="PROSITE" id="PS50011">
    <property type="entry name" value="PROTEIN_KINASE_DOM"/>
    <property type="match status" value="1"/>
</dbReference>
<dbReference type="InterPro" id="IPR011009">
    <property type="entry name" value="Kinase-like_dom_sf"/>
</dbReference>
<feature type="domain" description="Protein kinase" evidence="1">
    <location>
        <begin position="1"/>
        <end position="92"/>
    </location>
</feature>
<dbReference type="EMBL" id="MU001685">
    <property type="protein sequence ID" value="KAF2455965.1"/>
    <property type="molecule type" value="Genomic_DNA"/>
</dbReference>
<dbReference type="GO" id="GO:0005524">
    <property type="term" value="F:ATP binding"/>
    <property type="evidence" value="ECO:0007669"/>
    <property type="project" value="InterPro"/>
</dbReference>
<protein>
    <recommendedName>
        <fullName evidence="1">Protein kinase domain-containing protein</fullName>
    </recommendedName>
</protein>
<organism evidence="2 3">
    <name type="scientific">Lineolata rhizophorae</name>
    <dbReference type="NCBI Taxonomy" id="578093"/>
    <lineage>
        <taxon>Eukaryota</taxon>
        <taxon>Fungi</taxon>
        <taxon>Dikarya</taxon>
        <taxon>Ascomycota</taxon>
        <taxon>Pezizomycotina</taxon>
        <taxon>Dothideomycetes</taxon>
        <taxon>Dothideomycetes incertae sedis</taxon>
        <taxon>Lineolatales</taxon>
        <taxon>Lineolataceae</taxon>
        <taxon>Lineolata</taxon>
    </lineage>
</organism>
<reference evidence="2" key="1">
    <citation type="journal article" date="2020" name="Stud. Mycol.">
        <title>101 Dothideomycetes genomes: a test case for predicting lifestyles and emergence of pathogens.</title>
        <authorList>
            <person name="Haridas S."/>
            <person name="Albert R."/>
            <person name="Binder M."/>
            <person name="Bloem J."/>
            <person name="Labutti K."/>
            <person name="Salamov A."/>
            <person name="Andreopoulos B."/>
            <person name="Baker S."/>
            <person name="Barry K."/>
            <person name="Bills G."/>
            <person name="Bluhm B."/>
            <person name="Cannon C."/>
            <person name="Castanera R."/>
            <person name="Culley D."/>
            <person name="Daum C."/>
            <person name="Ezra D."/>
            <person name="Gonzalez J."/>
            <person name="Henrissat B."/>
            <person name="Kuo A."/>
            <person name="Liang C."/>
            <person name="Lipzen A."/>
            <person name="Lutzoni F."/>
            <person name="Magnuson J."/>
            <person name="Mondo S."/>
            <person name="Nolan M."/>
            <person name="Ohm R."/>
            <person name="Pangilinan J."/>
            <person name="Park H.-J."/>
            <person name="Ramirez L."/>
            <person name="Alfaro M."/>
            <person name="Sun H."/>
            <person name="Tritt A."/>
            <person name="Yoshinaga Y."/>
            <person name="Zwiers L.-H."/>
            <person name="Turgeon B."/>
            <person name="Goodwin S."/>
            <person name="Spatafora J."/>
            <person name="Crous P."/>
            <person name="Grigoriev I."/>
        </authorList>
    </citation>
    <scope>NUCLEOTIDE SEQUENCE</scope>
    <source>
        <strain evidence="2">ATCC 16933</strain>
    </source>
</reference>
<accession>A0A6A6NW05</accession>
<gene>
    <name evidence="2" type="ORF">BDY21DRAFT_288763</name>
</gene>
<dbReference type="Gene3D" id="1.10.510.10">
    <property type="entry name" value="Transferase(Phosphotransferase) domain 1"/>
    <property type="match status" value="1"/>
</dbReference>
<dbReference type="AlphaFoldDB" id="A0A6A6NW05"/>
<keyword evidence="3" id="KW-1185">Reference proteome</keyword>